<protein>
    <recommendedName>
        <fullName evidence="4">Holin-like toxin</fullName>
    </recommendedName>
</protein>
<keyword evidence="1" id="KW-0812">Transmembrane</keyword>
<evidence type="ECO:0000256" key="1">
    <source>
        <dbReference type="SAM" id="Phobius"/>
    </source>
</evidence>
<name>A0A8J6J631_9FIRM</name>
<accession>A0A8J6J631</accession>
<keyword evidence="1" id="KW-0472">Membrane</keyword>
<keyword evidence="1" id="KW-1133">Transmembrane helix</keyword>
<evidence type="ECO:0008006" key="4">
    <source>
        <dbReference type="Google" id="ProtNLM"/>
    </source>
</evidence>
<reference evidence="2" key="1">
    <citation type="submission" date="2020-08" db="EMBL/GenBank/DDBJ databases">
        <title>Genome public.</title>
        <authorList>
            <person name="Liu C."/>
            <person name="Sun Q."/>
        </authorList>
    </citation>
    <scope>NUCLEOTIDE SEQUENCE</scope>
    <source>
        <strain evidence="2">BX5</strain>
    </source>
</reference>
<dbReference type="AlphaFoldDB" id="A0A8J6J631"/>
<proteinExistence type="predicted"/>
<evidence type="ECO:0000313" key="2">
    <source>
        <dbReference type="EMBL" id="MBC5717802.1"/>
    </source>
</evidence>
<comment type="caution">
    <text evidence="2">The sequence shown here is derived from an EMBL/GenBank/DDBJ whole genome shotgun (WGS) entry which is preliminary data.</text>
</comment>
<sequence>MGMRWRCQYTVGGRPLLREEAALLCTSSTTSEGGDVMVTYSDLFQLGILIVSIISLVLQINKKK</sequence>
<dbReference type="EMBL" id="JACOPN010000007">
    <property type="protein sequence ID" value="MBC5717802.1"/>
    <property type="molecule type" value="Genomic_DNA"/>
</dbReference>
<evidence type="ECO:0000313" key="3">
    <source>
        <dbReference type="Proteomes" id="UP000602260"/>
    </source>
</evidence>
<keyword evidence="3" id="KW-1185">Reference proteome</keyword>
<dbReference type="Proteomes" id="UP000602260">
    <property type="component" value="Unassembled WGS sequence"/>
</dbReference>
<gene>
    <name evidence="2" type="ORF">H8S55_10770</name>
</gene>
<feature type="transmembrane region" description="Helical" evidence="1">
    <location>
        <begin position="43"/>
        <end position="60"/>
    </location>
</feature>
<organism evidence="2 3">
    <name type="scientific">Flintibacter faecis</name>
    <dbReference type="NCBI Taxonomy" id="2763047"/>
    <lineage>
        <taxon>Bacteria</taxon>
        <taxon>Bacillati</taxon>
        <taxon>Bacillota</taxon>
        <taxon>Clostridia</taxon>
        <taxon>Eubacteriales</taxon>
        <taxon>Flintibacter</taxon>
    </lineage>
</organism>